<evidence type="ECO:0000256" key="2">
    <source>
        <dbReference type="ARBA" id="ARBA00022729"/>
    </source>
</evidence>
<evidence type="ECO:0000256" key="7">
    <source>
        <dbReference type="SAM" id="Phobius"/>
    </source>
</evidence>
<feature type="compositionally biased region" description="Basic and acidic residues" evidence="6">
    <location>
        <begin position="1"/>
        <end position="17"/>
    </location>
</feature>
<evidence type="ECO:0000259" key="8">
    <source>
        <dbReference type="Pfam" id="PF13462"/>
    </source>
</evidence>
<comment type="caution">
    <text evidence="9">The sequence shown here is derived from an EMBL/GenBank/DDBJ whole genome shotgun (WGS) entry which is preliminary data.</text>
</comment>
<feature type="transmembrane region" description="Helical" evidence="7">
    <location>
        <begin position="31"/>
        <end position="51"/>
    </location>
</feature>
<dbReference type="OrthoDB" id="117402at2"/>
<dbReference type="GO" id="GO:0016853">
    <property type="term" value="F:isomerase activity"/>
    <property type="evidence" value="ECO:0007669"/>
    <property type="project" value="UniProtKB-KW"/>
</dbReference>
<dbReference type="GO" id="GO:0016491">
    <property type="term" value="F:oxidoreductase activity"/>
    <property type="evidence" value="ECO:0007669"/>
    <property type="project" value="UniProtKB-KW"/>
</dbReference>
<dbReference type="PANTHER" id="PTHR13887">
    <property type="entry name" value="GLUTATHIONE S-TRANSFERASE KAPPA"/>
    <property type="match status" value="1"/>
</dbReference>
<dbReference type="RefSeq" id="WP_121254003.1">
    <property type="nucleotide sequence ID" value="NZ_RBIL01000002.1"/>
</dbReference>
<dbReference type="InterPro" id="IPR036249">
    <property type="entry name" value="Thioredoxin-like_sf"/>
</dbReference>
<name>A0A660L489_9ACTN</name>
<gene>
    <name evidence="9" type="ORF">C8N24_4360</name>
</gene>
<proteinExistence type="inferred from homology"/>
<evidence type="ECO:0000256" key="4">
    <source>
        <dbReference type="ARBA" id="ARBA00023157"/>
    </source>
</evidence>
<evidence type="ECO:0000256" key="1">
    <source>
        <dbReference type="ARBA" id="ARBA00005791"/>
    </source>
</evidence>
<evidence type="ECO:0000313" key="9">
    <source>
        <dbReference type="EMBL" id="RKQ86350.1"/>
    </source>
</evidence>
<evidence type="ECO:0000256" key="5">
    <source>
        <dbReference type="ARBA" id="ARBA00023284"/>
    </source>
</evidence>
<reference evidence="9 10" key="1">
    <citation type="submission" date="2018-10" db="EMBL/GenBank/DDBJ databases">
        <title>Genomic Encyclopedia of Archaeal and Bacterial Type Strains, Phase II (KMG-II): from individual species to whole genera.</title>
        <authorList>
            <person name="Goeker M."/>
        </authorList>
    </citation>
    <scope>NUCLEOTIDE SEQUENCE [LARGE SCALE GENOMIC DNA]</scope>
    <source>
        <strain evidence="9 10">DSM 14954</strain>
    </source>
</reference>
<keyword evidence="7" id="KW-0812">Transmembrane</keyword>
<evidence type="ECO:0000256" key="6">
    <source>
        <dbReference type="SAM" id="MobiDB-lite"/>
    </source>
</evidence>
<dbReference type="SUPFAM" id="SSF52833">
    <property type="entry name" value="Thioredoxin-like"/>
    <property type="match status" value="1"/>
</dbReference>
<dbReference type="InterPro" id="IPR012336">
    <property type="entry name" value="Thioredoxin-like_fold"/>
</dbReference>
<dbReference type="Gene3D" id="3.40.30.10">
    <property type="entry name" value="Glutaredoxin"/>
    <property type="match status" value="1"/>
</dbReference>
<keyword evidence="2" id="KW-0732">Signal</keyword>
<evidence type="ECO:0000256" key="3">
    <source>
        <dbReference type="ARBA" id="ARBA00023002"/>
    </source>
</evidence>
<feature type="domain" description="Thioredoxin-like fold" evidence="8">
    <location>
        <begin position="77"/>
        <end position="224"/>
    </location>
</feature>
<keyword evidence="4" id="KW-1015">Disulfide bond</keyword>
<sequence length="248" mass="26085">MTKRELREQRRAHREALEAAEQAKTTRRRRFQILGTGLVAAVAVIAIAAIVSTSSNGAPSDGAALARSTVVDGVPETNGVLGDPKAPVTITEYVDLQCPICAEASKTTLPTLIDDYVKTGKVKLQARTMHFLGPDSVTAARVAAGAQQQNKLWSFLETFYANQGTENSGYVTDDFLKDVATTAGVNADAALKYADTNEAESALTTANQDAQAVGADSTPTFTIKKGDGSEQVLQVGAGDLKAALEKAL</sequence>
<dbReference type="Pfam" id="PF13462">
    <property type="entry name" value="Thioredoxin_4"/>
    <property type="match status" value="1"/>
</dbReference>
<keyword evidence="9" id="KW-0413">Isomerase</keyword>
<feature type="region of interest" description="Disordered" evidence="6">
    <location>
        <begin position="1"/>
        <end position="22"/>
    </location>
</feature>
<keyword evidence="10" id="KW-1185">Reference proteome</keyword>
<dbReference type="Proteomes" id="UP000278962">
    <property type="component" value="Unassembled WGS sequence"/>
</dbReference>
<keyword evidence="7" id="KW-0472">Membrane</keyword>
<dbReference type="PANTHER" id="PTHR13887:SF14">
    <property type="entry name" value="DISULFIDE BOND FORMATION PROTEIN D"/>
    <property type="match status" value="1"/>
</dbReference>
<protein>
    <submittedName>
        <fullName evidence="9">Protein-disulfide isomerase</fullName>
    </submittedName>
</protein>
<evidence type="ECO:0000313" key="10">
    <source>
        <dbReference type="Proteomes" id="UP000278962"/>
    </source>
</evidence>
<accession>A0A660L489</accession>
<comment type="similarity">
    <text evidence="1">Belongs to the thioredoxin family. DsbA subfamily.</text>
</comment>
<dbReference type="EMBL" id="RBIL01000002">
    <property type="protein sequence ID" value="RKQ86350.1"/>
    <property type="molecule type" value="Genomic_DNA"/>
</dbReference>
<keyword evidence="3" id="KW-0560">Oxidoreductase</keyword>
<keyword evidence="5" id="KW-0676">Redox-active center</keyword>
<dbReference type="AlphaFoldDB" id="A0A660L489"/>
<organism evidence="9 10">
    <name type="scientific">Solirubrobacter pauli</name>
    <dbReference type="NCBI Taxonomy" id="166793"/>
    <lineage>
        <taxon>Bacteria</taxon>
        <taxon>Bacillati</taxon>
        <taxon>Actinomycetota</taxon>
        <taxon>Thermoleophilia</taxon>
        <taxon>Solirubrobacterales</taxon>
        <taxon>Solirubrobacteraceae</taxon>
        <taxon>Solirubrobacter</taxon>
    </lineage>
</organism>
<keyword evidence="7" id="KW-1133">Transmembrane helix</keyword>